<dbReference type="CDD" id="cd13124">
    <property type="entry name" value="MATE_SpoVB_like"/>
    <property type="match status" value="1"/>
</dbReference>
<name>A0A1Q2KX20_9BACL</name>
<feature type="transmembrane region" description="Helical" evidence="6">
    <location>
        <begin position="427"/>
        <end position="449"/>
    </location>
</feature>
<dbReference type="InterPro" id="IPR050833">
    <property type="entry name" value="Poly_Biosynth_Transport"/>
</dbReference>
<feature type="transmembrane region" description="Helical" evidence="6">
    <location>
        <begin position="128"/>
        <end position="149"/>
    </location>
</feature>
<keyword evidence="7" id="KW-0132">Cell division</keyword>
<dbReference type="Pfam" id="PF01943">
    <property type="entry name" value="Polysacc_synt"/>
    <property type="match status" value="1"/>
</dbReference>
<sequence>MSTLMKGTAILTIGLFLSKVLGVLYVIPFYALVGAENIALYMYAYIPYNLMLSIAIAGAPLAFSKFVSKYNALGDYETGRKLLKSGLMAMLATGFAAFLILFSLAGPLASIIIADNEQIFTVDDVRNVIRWVSFALIAVPFMSLLRGFFQGYNFMTPTAVSQLIEQIVRILFLLGSAFVIIYLLGGSAETAIQAAVFSAFIGALGGLVVLYYYWRKKKPEYNELLEESGRPHNIGMKDMYKEIAVYALPIIFLGSANPLFQFADLLTFNEAMSESVYADVSDVMLGILNFNAHKLVLIPVMLATGFSMALIPLITKYFTTDQPRLMTRTLDQTFQILMFLTLPAVAGMMILSDELYMVFYEESEFGSAILASYLPAAVLFSLFPVTAAILQGIDRQKWIVINLGTGLLLKLLLNIPFVRLWEVDGAISATMVGYSAAIVMNMAVIYSVLNYKSKIVLRRVLLIGILTAAMAAAAALALIGVDLIIPLDSKLQAILRIMIVGLAGGAVYAFLGLQTGLAQRLFGDRLTKLTRKFGF</sequence>
<evidence type="ECO:0000313" key="7">
    <source>
        <dbReference type="EMBL" id="AQQ52765.1"/>
    </source>
</evidence>
<dbReference type="InterPro" id="IPR002797">
    <property type="entry name" value="Polysacc_synth"/>
</dbReference>
<feature type="transmembrane region" description="Helical" evidence="6">
    <location>
        <begin position="336"/>
        <end position="359"/>
    </location>
</feature>
<organism evidence="7 8">
    <name type="scientific">Planococcus lenghuensis</name>
    <dbReference type="NCBI Taxonomy" id="2213202"/>
    <lineage>
        <taxon>Bacteria</taxon>
        <taxon>Bacillati</taxon>
        <taxon>Bacillota</taxon>
        <taxon>Bacilli</taxon>
        <taxon>Bacillales</taxon>
        <taxon>Caryophanaceae</taxon>
        <taxon>Planococcus</taxon>
    </lineage>
</organism>
<keyword evidence="8" id="KW-1185">Reference proteome</keyword>
<evidence type="ECO:0000256" key="6">
    <source>
        <dbReference type="SAM" id="Phobius"/>
    </source>
</evidence>
<feature type="transmembrane region" description="Helical" evidence="6">
    <location>
        <begin position="461"/>
        <end position="487"/>
    </location>
</feature>
<dbReference type="Proteomes" id="UP000188184">
    <property type="component" value="Chromosome"/>
</dbReference>
<keyword evidence="5 6" id="KW-0472">Membrane</keyword>
<dbReference type="PANTHER" id="PTHR30250">
    <property type="entry name" value="PST FAMILY PREDICTED COLANIC ACID TRANSPORTER"/>
    <property type="match status" value="1"/>
</dbReference>
<evidence type="ECO:0000256" key="1">
    <source>
        <dbReference type="ARBA" id="ARBA00004651"/>
    </source>
</evidence>
<feature type="transmembrane region" description="Helical" evidence="6">
    <location>
        <begin position="194"/>
        <end position="214"/>
    </location>
</feature>
<feature type="transmembrane region" description="Helical" evidence="6">
    <location>
        <begin position="295"/>
        <end position="315"/>
    </location>
</feature>
<proteinExistence type="predicted"/>
<dbReference type="GO" id="GO:0005886">
    <property type="term" value="C:plasma membrane"/>
    <property type="evidence" value="ECO:0007669"/>
    <property type="project" value="UniProtKB-SubCell"/>
</dbReference>
<comment type="subcellular location">
    <subcellularLocation>
        <location evidence="1">Cell membrane</location>
        <topology evidence="1">Multi-pass membrane protein</topology>
    </subcellularLocation>
</comment>
<dbReference type="RefSeq" id="WP_077588644.1">
    <property type="nucleotide sequence ID" value="NZ_CP019640.1"/>
</dbReference>
<keyword evidence="2" id="KW-1003">Cell membrane</keyword>
<dbReference type="PANTHER" id="PTHR30250:SF21">
    <property type="entry name" value="LIPID II FLIPPASE MURJ"/>
    <property type="match status" value="1"/>
</dbReference>
<keyword evidence="7" id="KW-0131">Cell cycle</keyword>
<evidence type="ECO:0000256" key="4">
    <source>
        <dbReference type="ARBA" id="ARBA00022989"/>
    </source>
</evidence>
<dbReference type="KEGG" id="pmar:B0X71_06490"/>
<dbReference type="OrthoDB" id="9775950at2"/>
<feature type="transmembrane region" description="Helical" evidence="6">
    <location>
        <begin position="243"/>
        <end position="263"/>
    </location>
</feature>
<gene>
    <name evidence="7" type="ORF">B0X71_06490</name>
</gene>
<dbReference type="GO" id="GO:0051301">
    <property type="term" value="P:cell division"/>
    <property type="evidence" value="ECO:0007669"/>
    <property type="project" value="UniProtKB-KW"/>
</dbReference>
<evidence type="ECO:0000256" key="2">
    <source>
        <dbReference type="ARBA" id="ARBA00022475"/>
    </source>
</evidence>
<evidence type="ECO:0000256" key="3">
    <source>
        <dbReference type="ARBA" id="ARBA00022692"/>
    </source>
</evidence>
<evidence type="ECO:0000256" key="5">
    <source>
        <dbReference type="ARBA" id="ARBA00023136"/>
    </source>
</evidence>
<reference evidence="7 8" key="1">
    <citation type="submission" date="2017-02" db="EMBL/GenBank/DDBJ databases">
        <title>The complete genomic sequence of a novel cold adapted crude oil-degrading bacterium Planococcus qaidamina Y42.</title>
        <authorList>
            <person name="Yang R."/>
        </authorList>
    </citation>
    <scope>NUCLEOTIDE SEQUENCE [LARGE SCALE GENOMIC DNA]</scope>
    <source>
        <strain evidence="7 8">Y42</strain>
    </source>
</reference>
<evidence type="ECO:0000313" key="8">
    <source>
        <dbReference type="Proteomes" id="UP000188184"/>
    </source>
</evidence>
<protein>
    <submittedName>
        <fullName evidence="7">Cell division protein</fullName>
    </submittedName>
</protein>
<feature type="transmembrane region" description="Helical" evidence="6">
    <location>
        <begin position="170"/>
        <end position="188"/>
    </location>
</feature>
<feature type="transmembrane region" description="Helical" evidence="6">
    <location>
        <begin position="399"/>
        <end position="421"/>
    </location>
</feature>
<feature type="transmembrane region" description="Helical" evidence="6">
    <location>
        <begin position="46"/>
        <end position="67"/>
    </location>
</feature>
<feature type="transmembrane region" description="Helical" evidence="6">
    <location>
        <begin position="493"/>
        <end position="511"/>
    </location>
</feature>
<keyword evidence="4 6" id="KW-1133">Transmembrane helix</keyword>
<keyword evidence="3 6" id="KW-0812">Transmembrane</keyword>
<dbReference type="AlphaFoldDB" id="A0A1Q2KX20"/>
<dbReference type="PIRSF" id="PIRSF038958">
    <property type="entry name" value="PG_synth_SpoVB"/>
    <property type="match status" value="1"/>
</dbReference>
<feature type="transmembrane region" description="Helical" evidence="6">
    <location>
        <begin position="87"/>
        <end position="113"/>
    </location>
</feature>
<dbReference type="EMBL" id="CP019640">
    <property type="protein sequence ID" value="AQQ52765.1"/>
    <property type="molecule type" value="Genomic_DNA"/>
</dbReference>
<accession>A0A1Q2KX20</accession>
<dbReference type="InterPro" id="IPR024923">
    <property type="entry name" value="PG_synth_SpoVB"/>
</dbReference>
<feature type="transmembrane region" description="Helical" evidence="6">
    <location>
        <begin position="365"/>
        <end position="387"/>
    </location>
</feature>